<evidence type="ECO:0000313" key="2">
    <source>
        <dbReference type="EMBL" id="OQE14870.1"/>
    </source>
</evidence>
<dbReference type="Proteomes" id="UP000191285">
    <property type="component" value="Unassembled WGS sequence"/>
</dbReference>
<feature type="compositionally biased region" description="Polar residues" evidence="1">
    <location>
        <begin position="174"/>
        <end position="194"/>
    </location>
</feature>
<organism evidence="2 3">
    <name type="scientific">Penicillium steckii</name>
    <dbReference type="NCBI Taxonomy" id="303698"/>
    <lineage>
        <taxon>Eukaryota</taxon>
        <taxon>Fungi</taxon>
        <taxon>Dikarya</taxon>
        <taxon>Ascomycota</taxon>
        <taxon>Pezizomycotina</taxon>
        <taxon>Eurotiomycetes</taxon>
        <taxon>Eurotiomycetidae</taxon>
        <taxon>Eurotiales</taxon>
        <taxon>Aspergillaceae</taxon>
        <taxon>Penicillium</taxon>
    </lineage>
</organism>
<feature type="compositionally biased region" description="Low complexity" evidence="1">
    <location>
        <begin position="247"/>
        <end position="265"/>
    </location>
</feature>
<evidence type="ECO:0000313" key="3">
    <source>
        <dbReference type="Proteomes" id="UP000191285"/>
    </source>
</evidence>
<keyword evidence="3" id="KW-1185">Reference proteome</keyword>
<protein>
    <submittedName>
        <fullName evidence="2">Uncharacterized protein</fullName>
    </submittedName>
</protein>
<dbReference type="EMBL" id="MLKD01000032">
    <property type="protein sequence ID" value="OQE14870.1"/>
    <property type="molecule type" value="Genomic_DNA"/>
</dbReference>
<feature type="region of interest" description="Disordered" evidence="1">
    <location>
        <begin position="1"/>
        <end position="59"/>
    </location>
</feature>
<reference evidence="3" key="1">
    <citation type="journal article" date="2017" name="Nat. Microbiol.">
        <title>Global analysis of biosynthetic gene clusters reveals vast potential of secondary metabolite production in Penicillium species.</title>
        <authorList>
            <person name="Nielsen J.C."/>
            <person name="Grijseels S."/>
            <person name="Prigent S."/>
            <person name="Ji B."/>
            <person name="Dainat J."/>
            <person name="Nielsen K.F."/>
            <person name="Frisvad J.C."/>
            <person name="Workman M."/>
            <person name="Nielsen J."/>
        </authorList>
    </citation>
    <scope>NUCLEOTIDE SEQUENCE [LARGE SCALE GENOMIC DNA]</scope>
    <source>
        <strain evidence="3">IBT 24891</strain>
    </source>
</reference>
<feature type="region of interest" description="Disordered" evidence="1">
    <location>
        <begin position="318"/>
        <end position="344"/>
    </location>
</feature>
<feature type="compositionally biased region" description="Low complexity" evidence="1">
    <location>
        <begin position="19"/>
        <end position="54"/>
    </location>
</feature>
<name>A0A1V6SM88_9EURO</name>
<feature type="compositionally biased region" description="Low complexity" evidence="1">
    <location>
        <begin position="323"/>
        <end position="340"/>
    </location>
</feature>
<dbReference type="STRING" id="303698.A0A1V6SM88"/>
<gene>
    <name evidence="2" type="ORF">PENSTE_c032G08085</name>
</gene>
<proteinExistence type="predicted"/>
<evidence type="ECO:0000256" key="1">
    <source>
        <dbReference type="SAM" id="MobiDB-lite"/>
    </source>
</evidence>
<accession>A0A1V6SM88</accession>
<dbReference type="OrthoDB" id="4188313at2759"/>
<feature type="region of interest" description="Disordered" evidence="1">
    <location>
        <begin position="166"/>
        <end position="272"/>
    </location>
</feature>
<dbReference type="AlphaFoldDB" id="A0A1V6SM88"/>
<sequence>MERKLSQKAIKMRQRLTFGRTGRTRASTMSSSTASISMPGSRPRSATTPPSSGSNPVEESWIDKDDVRCYNFTDEPGFFRPASPLLNRQEIDEDLEDEVKHSCTLLVQSIDRGLPIWPCLDSNAGAGSLSTSTGMRKASPLPETRMKFQGRHLSPARMDDEIPTHKAEHDSGVAFSNQSSRFYGRTGSSNGNQKPSSANNAPPPPIGNAVAATGRFYGTRLSTSPREQEEITRGRSRGRSFATETASPRSRSRSPSVSRSRSPSPAIFPYSPPQADAIWAHENNDLKPTIQPFTERDTSLGAEGMAWLRASLDIPTQPTRDIQTSYSNPPSQQQQPSTTSHLAPATAAPRRFYSTRQAPKKKLTNWSAYEVTSSRSSSICGSVSVHSFSSFDAYDDENVGEKSYHGFYQLAADPAGNTNPIAVPRNKETTYSIGLSPDDGQPRHKRKRASHLLKKLAGLGMRRREHSLEGRRMHTAVAAIA</sequence>
<comment type="caution">
    <text evidence="2">The sequence shown here is derived from an EMBL/GenBank/DDBJ whole genome shotgun (WGS) entry which is preliminary data.</text>
</comment>